<organism evidence="1 2">
    <name type="scientific">Candidatus Uhrbacteria bacterium CG10_big_fil_rev_8_21_14_0_10_50_16</name>
    <dbReference type="NCBI Taxonomy" id="1975039"/>
    <lineage>
        <taxon>Bacteria</taxon>
        <taxon>Candidatus Uhriibacteriota</taxon>
    </lineage>
</organism>
<dbReference type="SUPFAM" id="SSF46955">
    <property type="entry name" value="Putative DNA-binding domain"/>
    <property type="match status" value="1"/>
</dbReference>
<evidence type="ECO:0008006" key="3">
    <source>
        <dbReference type="Google" id="ProtNLM"/>
    </source>
</evidence>
<comment type="caution">
    <text evidence="1">The sequence shown here is derived from an EMBL/GenBank/DDBJ whole genome shotgun (WGS) entry which is preliminary data.</text>
</comment>
<dbReference type="Proteomes" id="UP000230084">
    <property type="component" value="Unassembled WGS sequence"/>
</dbReference>
<dbReference type="AlphaFoldDB" id="A0A2H0RLM5"/>
<protein>
    <recommendedName>
        <fullName evidence="3">Helix-turn-helix domain-containing protein</fullName>
    </recommendedName>
</protein>
<evidence type="ECO:0000313" key="1">
    <source>
        <dbReference type="EMBL" id="PIR47337.1"/>
    </source>
</evidence>
<dbReference type="InterPro" id="IPR009061">
    <property type="entry name" value="DNA-bd_dom_put_sf"/>
</dbReference>
<gene>
    <name evidence="1" type="ORF">COV06_04070</name>
</gene>
<reference evidence="1 2" key="1">
    <citation type="submission" date="2017-09" db="EMBL/GenBank/DDBJ databases">
        <title>Depth-based differentiation of microbial function through sediment-hosted aquifers and enrichment of novel symbionts in the deep terrestrial subsurface.</title>
        <authorList>
            <person name="Probst A.J."/>
            <person name="Ladd B."/>
            <person name="Jarett J.K."/>
            <person name="Geller-Mcgrath D.E."/>
            <person name="Sieber C.M."/>
            <person name="Emerson J.B."/>
            <person name="Anantharaman K."/>
            <person name="Thomas B.C."/>
            <person name="Malmstrom R."/>
            <person name="Stieglmeier M."/>
            <person name="Klingl A."/>
            <person name="Woyke T."/>
            <person name="Ryan C.M."/>
            <person name="Banfield J.F."/>
        </authorList>
    </citation>
    <scope>NUCLEOTIDE SEQUENCE [LARGE SCALE GENOMIC DNA]</scope>
    <source>
        <strain evidence="1">CG10_big_fil_rev_8_21_14_0_10_50_16</strain>
    </source>
</reference>
<evidence type="ECO:0000313" key="2">
    <source>
        <dbReference type="Proteomes" id="UP000230084"/>
    </source>
</evidence>
<accession>A0A2H0RLM5</accession>
<name>A0A2H0RLM5_9BACT</name>
<proteinExistence type="predicted"/>
<dbReference type="EMBL" id="PCYM01000009">
    <property type="protein sequence ID" value="PIR47337.1"/>
    <property type="molecule type" value="Genomic_DNA"/>
</dbReference>
<sequence>MRNYLLHNIKRRHTYDSKEIAALLDVDRKTIQRWMKLGLKPIMPNKKPLLFYGQVLYDFIKTMRADRKVPLAEDEFFCLSCKQAVRAKPDTERLETTGKRIGKKNVEQYSKMGRCEVCNGKLSRLLKPLPKGLMDSQ</sequence>